<dbReference type="AlphaFoldDB" id="A0A0H2XZ28"/>
<evidence type="ECO:0000313" key="9">
    <source>
        <dbReference type="EMBL" id="ABF80314.1"/>
    </source>
</evidence>
<evidence type="ECO:0000256" key="3">
    <source>
        <dbReference type="ARBA" id="ARBA00022692"/>
    </source>
</evidence>
<sequence>MARLGATRDNRGGPPGGLPMKQDDRNALRNLQYLSLLEATTLVVLVCVAVPLKHLAGYPVAVSIMGPVHGIAFAMYVWAVVGTASSGLWSKAEVARLVLSAVVPFAGLASAGWIARRRHAR</sequence>
<evidence type="ECO:0000256" key="1">
    <source>
        <dbReference type="ARBA" id="ARBA00004651"/>
    </source>
</evidence>
<evidence type="ECO:0000256" key="5">
    <source>
        <dbReference type="ARBA" id="ARBA00023136"/>
    </source>
</evidence>
<feature type="transmembrane region" description="Helical" evidence="7">
    <location>
        <begin position="94"/>
        <end position="115"/>
    </location>
</feature>
<dbReference type="GO" id="GO:0005886">
    <property type="term" value="C:plasma membrane"/>
    <property type="evidence" value="ECO:0007669"/>
    <property type="project" value="UniProtKB-SubCell"/>
</dbReference>
<comment type="subcellular location">
    <subcellularLocation>
        <location evidence="1">Cell membrane</location>
        <topology evidence="1">Multi-pass membrane protein</topology>
    </subcellularLocation>
</comment>
<evidence type="ECO:0000256" key="6">
    <source>
        <dbReference type="SAM" id="MobiDB-lite"/>
    </source>
</evidence>
<proteinExistence type="predicted"/>
<gene>
    <name evidence="9" type="ordered locus">Bcen_5441</name>
</gene>
<evidence type="ECO:0000259" key="8">
    <source>
        <dbReference type="Pfam" id="PF12823"/>
    </source>
</evidence>
<feature type="transmembrane region" description="Helical" evidence="7">
    <location>
        <begin position="33"/>
        <end position="52"/>
    </location>
</feature>
<dbReference type="PANTHER" id="PTHR40077">
    <property type="entry name" value="MEMBRANE PROTEIN-RELATED"/>
    <property type="match status" value="1"/>
</dbReference>
<feature type="domain" description="DUF3817" evidence="8">
    <location>
        <begin position="29"/>
        <end position="115"/>
    </location>
</feature>
<evidence type="ECO:0000256" key="2">
    <source>
        <dbReference type="ARBA" id="ARBA00022475"/>
    </source>
</evidence>
<keyword evidence="4 7" id="KW-1133">Transmembrane helix</keyword>
<feature type="transmembrane region" description="Helical" evidence="7">
    <location>
        <begin position="64"/>
        <end position="88"/>
    </location>
</feature>
<evidence type="ECO:0000256" key="4">
    <source>
        <dbReference type="ARBA" id="ARBA00022989"/>
    </source>
</evidence>
<dbReference type="Pfam" id="PF12823">
    <property type="entry name" value="DUF3817"/>
    <property type="match status" value="1"/>
</dbReference>
<organism evidence="9">
    <name type="scientific">Burkholderia orbicola (strain AU 1054)</name>
    <dbReference type="NCBI Taxonomy" id="331271"/>
    <lineage>
        <taxon>Bacteria</taxon>
        <taxon>Pseudomonadati</taxon>
        <taxon>Pseudomonadota</taxon>
        <taxon>Betaproteobacteria</taxon>
        <taxon>Burkholderiales</taxon>
        <taxon>Burkholderiaceae</taxon>
        <taxon>Burkholderia</taxon>
        <taxon>Burkholderia cepacia complex</taxon>
        <taxon>Burkholderia orbicola</taxon>
    </lineage>
</organism>
<dbReference type="PANTHER" id="PTHR40077:SF1">
    <property type="entry name" value="MEMBRANE PROTEIN"/>
    <property type="match status" value="1"/>
</dbReference>
<keyword evidence="2" id="KW-1003">Cell membrane</keyword>
<keyword evidence="5 7" id="KW-0472">Membrane</keyword>
<dbReference type="NCBIfam" id="TIGR03954">
    <property type="entry name" value="integ_memb_HG"/>
    <property type="match status" value="1"/>
</dbReference>
<dbReference type="InterPro" id="IPR023845">
    <property type="entry name" value="DUF3817_TM"/>
</dbReference>
<feature type="compositionally biased region" description="Basic and acidic residues" evidence="6">
    <location>
        <begin position="1"/>
        <end position="11"/>
    </location>
</feature>
<evidence type="ECO:0000256" key="7">
    <source>
        <dbReference type="SAM" id="Phobius"/>
    </source>
</evidence>
<dbReference type="HOGENOM" id="CLU_120964_3_1_4"/>
<feature type="region of interest" description="Disordered" evidence="6">
    <location>
        <begin position="1"/>
        <end position="23"/>
    </location>
</feature>
<accession>A0A0H2XZ28</accession>
<keyword evidence="3 7" id="KW-0812">Transmembrane</keyword>
<protein>
    <recommendedName>
        <fullName evidence="8">DUF3817 domain-containing protein</fullName>
    </recommendedName>
</protein>
<name>A0A0H2XZ28_BURO1</name>
<reference evidence="9" key="1">
    <citation type="submission" date="2006-05" db="EMBL/GenBank/DDBJ databases">
        <title>Complete sequence of chromosome 2 of Burkholderia cenocepacia AU 1054.</title>
        <authorList>
            <consortium name="US DOE Joint Genome Institute"/>
            <person name="Copeland A."/>
            <person name="Lucas S."/>
            <person name="Lapidus A."/>
            <person name="Barry K."/>
            <person name="Detter J.C."/>
            <person name="Glavina del Rio T."/>
            <person name="Hammon N."/>
            <person name="Israni S."/>
            <person name="Dalin E."/>
            <person name="Tice H."/>
            <person name="Pitluck S."/>
            <person name="Chain P."/>
            <person name="Malfatti S."/>
            <person name="Shin M."/>
            <person name="Vergez L."/>
            <person name="Schmutz J."/>
            <person name="Larimer F."/>
            <person name="Land M."/>
            <person name="Hauser L."/>
            <person name="Kyrpides N."/>
            <person name="Lykidis A."/>
            <person name="LiPuma J.J."/>
            <person name="Konstantinidis K."/>
            <person name="Tiedje J.M."/>
            <person name="Richardson P."/>
        </authorList>
    </citation>
    <scope>NUCLEOTIDE SEQUENCE [LARGE SCALE GENOMIC DNA]</scope>
    <source>
        <strain evidence="9">AU 1054</strain>
    </source>
</reference>
<dbReference type="EMBL" id="CP000379">
    <property type="protein sequence ID" value="ABF80314.1"/>
    <property type="molecule type" value="Genomic_DNA"/>
</dbReference>